<feature type="domain" description="Helicase C-terminal" evidence="4">
    <location>
        <begin position="517"/>
        <end position="696"/>
    </location>
</feature>
<dbReference type="Pfam" id="PF00271">
    <property type="entry name" value="Helicase_C"/>
    <property type="match status" value="1"/>
</dbReference>
<gene>
    <name evidence="5" type="ORF">CSUI_002774</name>
</gene>
<feature type="region of interest" description="Disordered" evidence="2">
    <location>
        <begin position="1"/>
        <end position="44"/>
    </location>
</feature>
<dbReference type="OrthoDB" id="447648at2759"/>
<dbReference type="AlphaFoldDB" id="A0A2C6L7Y4"/>
<dbReference type="PANTHER" id="PTHR45629">
    <property type="entry name" value="SNF2/RAD54 FAMILY MEMBER"/>
    <property type="match status" value="1"/>
</dbReference>
<dbReference type="SMART" id="SM00490">
    <property type="entry name" value="HELICc"/>
    <property type="match status" value="1"/>
</dbReference>
<dbReference type="GO" id="GO:0005524">
    <property type="term" value="F:ATP binding"/>
    <property type="evidence" value="ECO:0007669"/>
    <property type="project" value="InterPro"/>
</dbReference>
<dbReference type="InterPro" id="IPR000330">
    <property type="entry name" value="SNF2_N"/>
</dbReference>
<organism evidence="5 6">
    <name type="scientific">Cystoisospora suis</name>
    <dbReference type="NCBI Taxonomy" id="483139"/>
    <lineage>
        <taxon>Eukaryota</taxon>
        <taxon>Sar</taxon>
        <taxon>Alveolata</taxon>
        <taxon>Apicomplexa</taxon>
        <taxon>Conoidasida</taxon>
        <taxon>Coccidia</taxon>
        <taxon>Eucoccidiorida</taxon>
        <taxon>Eimeriorina</taxon>
        <taxon>Sarcocystidae</taxon>
        <taxon>Cystoisospora</taxon>
    </lineage>
</organism>
<evidence type="ECO:0000256" key="2">
    <source>
        <dbReference type="SAM" id="MobiDB-lite"/>
    </source>
</evidence>
<protein>
    <submittedName>
        <fullName evidence="5">Snf2 family n-terminal domain-containing protein</fullName>
    </submittedName>
</protein>
<dbReference type="GO" id="GO:0016787">
    <property type="term" value="F:hydrolase activity"/>
    <property type="evidence" value="ECO:0007669"/>
    <property type="project" value="UniProtKB-KW"/>
</dbReference>
<dbReference type="PROSITE" id="PS51194">
    <property type="entry name" value="HELICASE_CTER"/>
    <property type="match status" value="1"/>
</dbReference>
<dbReference type="Gene3D" id="1.20.120.850">
    <property type="entry name" value="SWI2/SNF2 ATPases, N-terminal domain"/>
    <property type="match status" value="1"/>
</dbReference>
<dbReference type="VEuPathDB" id="ToxoDB:CSUI_002774"/>
<name>A0A2C6L7Y4_9APIC</name>
<sequence length="696" mass="76615">MEVQHKARRSFMPPFRKRTAEETESTDVAPVTQAAAQPDSPLNGQEVEIPISATAKRAATTAASGDVAFSGYKTLYNKRSLKKRKTYNDGILLVRLGGSTLLDHTFSATTKWKFARRYLSRSILLVDVSCHTQFPKDLLSRPQARNEAEKSSVPDGAFEITVNQPAASDQPRVWIDSFLNKHLRPHQREGVQWMYNKIVSGGGCILADTMGLGKTLQALCLVWVAVSSFGSLKPLAAKCVVACPSSLVGNWSQGTHDIPARREQYKKLGKPSEVRRWLGDRLKFLVAAGDGKEVKSTLQQFAASNACKLVIVSYDQLRRLSGSLACSVDILICDEGHRLKSLKSQTAQQLQQARCKYRVILSGTPLQNDMVRMPRKTTTSSQGLPDCRTSCTHAACLFGQIPCRPAAYLVASSRTQSCERAFQTLVRVKSFSVISDGEPHCNDTHAPACRAEKGRRTDFSSAFKMVRITAAQSQFVLRRTDDAIKAHTHPKLRVLRELLSEVKNSSEDKVPTQETGSLSQDASAVPSSERRWQVVVVSNFTSTLDGVQEMLEATKCLFLRLDGSTLVKNRPEIVESFNNDKNVFALLLSSKAGGVGLNLIGANRLVLMDPDWNPANDRQVCLFSALSRERWLTRFPGAGARVEAGTAQAGVYLSPDRLAYDRGGDAGKARAQVQPGPREQDGRSSGLEYFPILREL</sequence>
<evidence type="ECO:0000313" key="6">
    <source>
        <dbReference type="Proteomes" id="UP000221165"/>
    </source>
</evidence>
<dbReference type="Gene3D" id="3.40.50.300">
    <property type="entry name" value="P-loop containing nucleotide triphosphate hydrolases"/>
    <property type="match status" value="1"/>
</dbReference>
<reference evidence="5 6" key="1">
    <citation type="journal article" date="2017" name="Int. J. Parasitol.">
        <title>The genome of the protozoan parasite Cystoisospora suis and a reverse vaccinology approach to identify vaccine candidates.</title>
        <authorList>
            <person name="Palmieri N."/>
            <person name="Shrestha A."/>
            <person name="Ruttkowski B."/>
            <person name="Beck T."/>
            <person name="Vogl C."/>
            <person name="Tomley F."/>
            <person name="Blake D.P."/>
            <person name="Joachim A."/>
        </authorList>
    </citation>
    <scope>NUCLEOTIDE SEQUENCE [LARGE SCALE GENOMIC DNA]</scope>
    <source>
        <strain evidence="5 6">Wien I</strain>
    </source>
</reference>
<keyword evidence="1" id="KW-0378">Hydrolase</keyword>
<dbReference type="SMART" id="SM00487">
    <property type="entry name" value="DEXDc"/>
    <property type="match status" value="1"/>
</dbReference>
<dbReference type="Proteomes" id="UP000221165">
    <property type="component" value="Unassembled WGS sequence"/>
</dbReference>
<dbReference type="CDD" id="cd18793">
    <property type="entry name" value="SF2_C_SNF"/>
    <property type="match status" value="1"/>
</dbReference>
<evidence type="ECO:0000259" key="4">
    <source>
        <dbReference type="PROSITE" id="PS51194"/>
    </source>
</evidence>
<dbReference type="RefSeq" id="XP_067925049.1">
    <property type="nucleotide sequence ID" value="XM_068062973.1"/>
</dbReference>
<proteinExistence type="predicted"/>
<accession>A0A2C6L7Y4</accession>
<evidence type="ECO:0000256" key="1">
    <source>
        <dbReference type="ARBA" id="ARBA00022801"/>
    </source>
</evidence>
<keyword evidence="6" id="KW-1185">Reference proteome</keyword>
<evidence type="ECO:0000259" key="3">
    <source>
        <dbReference type="PROSITE" id="PS51192"/>
    </source>
</evidence>
<dbReference type="InterPro" id="IPR038718">
    <property type="entry name" value="SNF2-like_sf"/>
</dbReference>
<dbReference type="InterPro" id="IPR049730">
    <property type="entry name" value="SNF2/RAD54-like_C"/>
</dbReference>
<dbReference type="Gene3D" id="3.40.50.10810">
    <property type="entry name" value="Tandem AAA-ATPase domain"/>
    <property type="match status" value="1"/>
</dbReference>
<feature type="region of interest" description="Disordered" evidence="2">
    <location>
        <begin position="664"/>
        <end position="685"/>
    </location>
</feature>
<evidence type="ECO:0000313" key="5">
    <source>
        <dbReference type="EMBL" id="PHJ23373.1"/>
    </source>
</evidence>
<dbReference type="SUPFAM" id="SSF52540">
    <property type="entry name" value="P-loop containing nucleoside triphosphate hydrolases"/>
    <property type="match status" value="2"/>
</dbReference>
<comment type="caution">
    <text evidence="5">The sequence shown here is derived from an EMBL/GenBank/DDBJ whole genome shotgun (WGS) entry which is preliminary data.</text>
</comment>
<dbReference type="PANTHER" id="PTHR45629:SF7">
    <property type="entry name" value="DNA EXCISION REPAIR PROTEIN ERCC-6-RELATED"/>
    <property type="match status" value="1"/>
</dbReference>
<dbReference type="InterPro" id="IPR014001">
    <property type="entry name" value="Helicase_ATP-bd"/>
</dbReference>
<feature type="domain" description="Helicase ATP-binding" evidence="3">
    <location>
        <begin position="195"/>
        <end position="369"/>
    </location>
</feature>
<dbReference type="GeneID" id="94426184"/>
<dbReference type="EMBL" id="MIGC01001157">
    <property type="protein sequence ID" value="PHJ23373.1"/>
    <property type="molecule type" value="Genomic_DNA"/>
</dbReference>
<dbReference type="PROSITE" id="PS51192">
    <property type="entry name" value="HELICASE_ATP_BIND_1"/>
    <property type="match status" value="1"/>
</dbReference>
<dbReference type="Pfam" id="PF00176">
    <property type="entry name" value="SNF2-rel_dom"/>
    <property type="match status" value="1"/>
</dbReference>
<dbReference type="InterPro" id="IPR001650">
    <property type="entry name" value="Helicase_C-like"/>
</dbReference>
<dbReference type="InterPro" id="IPR050496">
    <property type="entry name" value="SNF2_RAD54_helicase_repair"/>
</dbReference>
<dbReference type="InterPro" id="IPR027417">
    <property type="entry name" value="P-loop_NTPase"/>
</dbReference>